<dbReference type="CDD" id="cd00082">
    <property type="entry name" value="HisKA"/>
    <property type="match status" value="1"/>
</dbReference>
<feature type="transmembrane region" description="Helical" evidence="15">
    <location>
        <begin position="12"/>
        <end position="34"/>
    </location>
</feature>
<dbReference type="SMART" id="SM00304">
    <property type="entry name" value="HAMP"/>
    <property type="match status" value="1"/>
</dbReference>
<dbReference type="Gene3D" id="3.30.565.10">
    <property type="entry name" value="Histidine kinase-like ATPase, C-terminal domain"/>
    <property type="match status" value="1"/>
</dbReference>
<keyword evidence="4" id="KW-1003">Cell membrane</keyword>
<evidence type="ECO:0000256" key="14">
    <source>
        <dbReference type="ARBA" id="ARBA00023136"/>
    </source>
</evidence>
<dbReference type="SUPFAM" id="SSF55874">
    <property type="entry name" value="ATPase domain of HSP90 chaperone/DNA topoisomerase II/histidine kinase"/>
    <property type="match status" value="1"/>
</dbReference>
<dbReference type="Pfam" id="PF00672">
    <property type="entry name" value="HAMP"/>
    <property type="match status" value="1"/>
</dbReference>
<keyword evidence="19" id="KW-1185">Reference proteome</keyword>
<dbReference type="CDD" id="cd06225">
    <property type="entry name" value="HAMP"/>
    <property type="match status" value="1"/>
</dbReference>
<evidence type="ECO:0000256" key="13">
    <source>
        <dbReference type="ARBA" id="ARBA00023012"/>
    </source>
</evidence>
<dbReference type="PRINTS" id="PR00344">
    <property type="entry name" value="BCTRLSENSOR"/>
</dbReference>
<dbReference type="RefSeq" id="WP_250749387.1">
    <property type="nucleotide sequence ID" value="NZ_CP098401.1"/>
</dbReference>
<proteinExistence type="predicted"/>
<evidence type="ECO:0000313" key="18">
    <source>
        <dbReference type="EMBL" id="URW74668.1"/>
    </source>
</evidence>
<keyword evidence="13" id="KW-0902">Two-component regulatory system</keyword>
<keyword evidence="12 15" id="KW-1133">Transmembrane helix</keyword>
<sequence>MRLLRRLTVGIIGRIFAILLLALLVEFGATTFLYERASHFSVRDDEANRLAEHLVISRRLVAEQPVQRRGAMAEELTTTRYLVRWQPSRPEPPRVAPRLDEMQVQILDWEPSLAAHGLWLRLTSPGRNGFIAGGVALDDGSWLYFRTLEPLRALDLAIGRLLLSLTPAIALIVIGGVMVSHVLRPMRRLARVADRVGHGAVETVPETGPGEVRRVIAAFNAMQDRIHRLIADRTEALAAVGHDFRTPLARLRLRADSVDDDEVRDAIQRDVAEMDDMVASLLAYLGGDGDSETPARTDLAVMCETIASDAADNGRDAIYSGPDHCEMVVRVSGLKRAIVNLVENALHYGGNARLILEPRDAAVAIRVEDDGPGIPDDDAQAVLQPFVRLDNARTRDTSGFGLGLPIVARAVDAEGGTLTLANRADGGLSAEIVLPRP</sequence>
<accession>A0ABY4TWG6</accession>
<dbReference type="PANTHER" id="PTHR44936:SF5">
    <property type="entry name" value="SENSOR HISTIDINE KINASE ENVZ"/>
    <property type="match status" value="1"/>
</dbReference>
<evidence type="ECO:0000256" key="6">
    <source>
        <dbReference type="ARBA" id="ARBA00022553"/>
    </source>
</evidence>
<dbReference type="InterPro" id="IPR004358">
    <property type="entry name" value="Sig_transdc_His_kin-like_C"/>
</dbReference>
<evidence type="ECO:0000256" key="8">
    <source>
        <dbReference type="ARBA" id="ARBA00022692"/>
    </source>
</evidence>
<evidence type="ECO:0000256" key="7">
    <source>
        <dbReference type="ARBA" id="ARBA00022679"/>
    </source>
</evidence>
<dbReference type="Gene3D" id="1.10.287.130">
    <property type="match status" value="1"/>
</dbReference>
<feature type="domain" description="Histidine kinase" evidence="16">
    <location>
        <begin position="239"/>
        <end position="437"/>
    </location>
</feature>
<dbReference type="Pfam" id="PF02518">
    <property type="entry name" value="HATPase_c"/>
    <property type="match status" value="1"/>
</dbReference>
<evidence type="ECO:0000256" key="9">
    <source>
        <dbReference type="ARBA" id="ARBA00022741"/>
    </source>
</evidence>
<feature type="transmembrane region" description="Helical" evidence="15">
    <location>
        <begin position="161"/>
        <end position="183"/>
    </location>
</feature>
<keyword evidence="6" id="KW-0597">Phosphoprotein</keyword>
<protein>
    <recommendedName>
        <fullName evidence="3">histidine kinase</fullName>
        <ecNumber evidence="3">2.7.13.3</ecNumber>
    </recommendedName>
</protein>
<dbReference type="InterPro" id="IPR003594">
    <property type="entry name" value="HATPase_dom"/>
</dbReference>
<evidence type="ECO:0000256" key="5">
    <source>
        <dbReference type="ARBA" id="ARBA00022519"/>
    </source>
</evidence>
<reference evidence="18" key="1">
    <citation type="submission" date="2022-05" db="EMBL/GenBank/DDBJ databases">
        <title>Sphingomonas sp. strain RMG20 Genome sequencing and assembly.</title>
        <authorList>
            <person name="Kim I."/>
        </authorList>
    </citation>
    <scope>NUCLEOTIDE SEQUENCE</scope>
    <source>
        <strain evidence="18">RMG20</strain>
    </source>
</reference>
<dbReference type="InterPro" id="IPR036097">
    <property type="entry name" value="HisK_dim/P_sf"/>
</dbReference>
<dbReference type="SMART" id="SM00387">
    <property type="entry name" value="HATPase_c"/>
    <property type="match status" value="1"/>
</dbReference>
<evidence type="ECO:0000259" key="17">
    <source>
        <dbReference type="PROSITE" id="PS50885"/>
    </source>
</evidence>
<dbReference type="InterPro" id="IPR003660">
    <property type="entry name" value="HAMP_dom"/>
</dbReference>
<dbReference type="EMBL" id="CP098401">
    <property type="protein sequence ID" value="URW74668.1"/>
    <property type="molecule type" value="Genomic_DNA"/>
</dbReference>
<organism evidence="18 19">
    <name type="scientific">Sphingomonas donggukensis</name>
    <dbReference type="NCBI Taxonomy" id="2949093"/>
    <lineage>
        <taxon>Bacteria</taxon>
        <taxon>Pseudomonadati</taxon>
        <taxon>Pseudomonadota</taxon>
        <taxon>Alphaproteobacteria</taxon>
        <taxon>Sphingomonadales</taxon>
        <taxon>Sphingomonadaceae</taxon>
        <taxon>Sphingomonas</taxon>
    </lineage>
</organism>
<keyword evidence="14 15" id="KW-0472">Membrane</keyword>
<keyword evidence="8 15" id="KW-0812">Transmembrane</keyword>
<keyword evidence="11 18" id="KW-0067">ATP-binding</keyword>
<dbReference type="SMART" id="SM00388">
    <property type="entry name" value="HisKA"/>
    <property type="match status" value="1"/>
</dbReference>
<keyword evidence="7" id="KW-0808">Transferase</keyword>
<dbReference type="InterPro" id="IPR050980">
    <property type="entry name" value="2C_sensor_his_kinase"/>
</dbReference>
<keyword evidence="10" id="KW-0418">Kinase</keyword>
<evidence type="ECO:0000256" key="15">
    <source>
        <dbReference type="SAM" id="Phobius"/>
    </source>
</evidence>
<evidence type="ECO:0000256" key="4">
    <source>
        <dbReference type="ARBA" id="ARBA00022475"/>
    </source>
</evidence>
<evidence type="ECO:0000256" key="12">
    <source>
        <dbReference type="ARBA" id="ARBA00022989"/>
    </source>
</evidence>
<keyword evidence="5" id="KW-0997">Cell inner membrane</keyword>
<feature type="domain" description="HAMP" evidence="17">
    <location>
        <begin position="180"/>
        <end position="231"/>
    </location>
</feature>
<evidence type="ECO:0000256" key="1">
    <source>
        <dbReference type="ARBA" id="ARBA00000085"/>
    </source>
</evidence>
<evidence type="ECO:0000256" key="10">
    <source>
        <dbReference type="ARBA" id="ARBA00022777"/>
    </source>
</evidence>
<evidence type="ECO:0000256" key="2">
    <source>
        <dbReference type="ARBA" id="ARBA00004429"/>
    </source>
</evidence>
<evidence type="ECO:0000256" key="3">
    <source>
        <dbReference type="ARBA" id="ARBA00012438"/>
    </source>
</evidence>
<comment type="subcellular location">
    <subcellularLocation>
        <location evidence="2">Cell inner membrane</location>
        <topology evidence="2">Multi-pass membrane protein</topology>
    </subcellularLocation>
</comment>
<dbReference type="GO" id="GO:0005524">
    <property type="term" value="F:ATP binding"/>
    <property type="evidence" value="ECO:0007669"/>
    <property type="project" value="UniProtKB-KW"/>
</dbReference>
<name>A0ABY4TWG6_9SPHN</name>
<evidence type="ECO:0000259" key="16">
    <source>
        <dbReference type="PROSITE" id="PS50109"/>
    </source>
</evidence>
<dbReference type="Proteomes" id="UP001055580">
    <property type="component" value="Chromosome"/>
</dbReference>
<evidence type="ECO:0000256" key="11">
    <source>
        <dbReference type="ARBA" id="ARBA00022840"/>
    </source>
</evidence>
<keyword evidence="9" id="KW-0547">Nucleotide-binding</keyword>
<evidence type="ECO:0000313" key="19">
    <source>
        <dbReference type="Proteomes" id="UP001055580"/>
    </source>
</evidence>
<dbReference type="SUPFAM" id="SSF47384">
    <property type="entry name" value="Homodimeric domain of signal transducing histidine kinase"/>
    <property type="match status" value="1"/>
</dbReference>
<dbReference type="EC" id="2.7.13.3" evidence="3"/>
<dbReference type="PROSITE" id="PS50109">
    <property type="entry name" value="HIS_KIN"/>
    <property type="match status" value="1"/>
</dbReference>
<dbReference type="InterPro" id="IPR003661">
    <property type="entry name" value="HisK_dim/P_dom"/>
</dbReference>
<dbReference type="InterPro" id="IPR005467">
    <property type="entry name" value="His_kinase_dom"/>
</dbReference>
<gene>
    <name evidence="18" type="ORF">M9980_08765</name>
</gene>
<dbReference type="PANTHER" id="PTHR44936">
    <property type="entry name" value="SENSOR PROTEIN CREC"/>
    <property type="match status" value="1"/>
</dbReference>
<comment type="catalytic activity">
    <reaction evidence="1">
        <text>ATP + protein L-histidine = ADP + protein N-phospho-L-histidine.</text>
        <dbReference type="EC" id="2.7.13.3"/>
    </reaction>
</comment>
<dbReference type="InterPro" id="IPR036890">
    <property type="entry name" value="HATPase_C_sf"/>
</dbReference>
<dbReference type="PROSITE" id="PS50885">
    <property type="entry name" value="HAMP"/>
    <property type="match status" value="1"/>
</dbReference>